<organism evidence="1 2">
    <name type="scientific">Polaribacter ponticola</name>
    <dbReference type="NCBI Taxonomy" id="2978475"/>
    <lineage>
        <taxon>Bacteria</taxon>
        <taxon>Pseudomonadati</taxon>
        <taxon>Bacteroidota</taxon>
        <taxon>Flavobacteriia</taxon>
        <taxon>Flavobacteriales</taxon>
        <taxon>Flavobacteriaceae</taxon>
    </lineage>
</organism>
<evidence type="ECO:0008006" key="3">
    <source>
        <dbReference type="Google" id="ProtNLM"/>
    </source>
</evidence>
<name>A0ABT5S6S5_9FLAO</name>
<accession>A0ABT5S6S5</accession>
<dbReference type="Gene3D" id="3.40.30.10">
    <property type="entry name" value="Glutaredoxin"/>
    <property type="match status" value="1"/>
</dbReference>
<reference evidence="1" key="1">
    <citation type="submission" date="2023-02" db="EMBL/GenBank/DDBJ databases">
        <title>Polaribacter ponticola sp. nov., isolated from seawater.</title>
        <authorList>
            <person name="Baek J.H."/>
            <person name="Kim J.M."/>
            <person name="Choi D.G."/>
            <person name="Jeon C.O."/>
        </authorList>
    </citation>
    <scope>NUCLEOTIDE SEQUENCE</scope>
    <source>
        <strain evidence="1">MSW5</strain>
    </source>
</reference>
<sequence>MERNDNRKKLGGIQLFAPNENISFFKDYQVTGIPRFILIDKNGRIIESNAKRPSNPKLKEQLQNLL</sequence>
<evidence type="ECO:0000313" key="1">
    <source>
        <dbReference type="EMBL" id="MDD7913793.1"/>
    </source>
</evidence>
<dbReference type="EMBL" id="JAOSLC020000003">
    <property type="protein sequence ID" value="MDD7913793.1"/>
    <property type="molecule type" value="Genomic_DNA"/>
</dbReference>
<dbReference type="SUPFAM" id="SSF52833">
    <property type="entry name" value="Thioredoxin-like"/>
    <property type="match status" value="1"/>
</dbReference>
<dbReference type="InterPro" id="IPR036249">
    <property type="entry name" value="Thioredoxin-like_sf"/>
</dbReference>
<dbReference type="RefSeq" id="WP_274270240.1">
    <property type="nucleotide sequence ID" value="NZ_JAOSLC020000003.1"/>
</dbReference>
<dbReference type="Proteomes" id="UP001151478">
    <property type="component" value="Unassembled WGS sequence"/>
</dbReference>
<gene>
    <name evidence="1" type="ORF">N5A56_004895</name>
</gene>
<evidence type="ECO:0000313" key="2">
    <source>
        <dbReference type="Proteomes" id="UP001151478"/>
    </source>
</evidence>
<protein>
    <recommendedName>
        <fullName evidence="3">Redoxin domain-containing protein</fullName>
    </recommendedName>
</protein>
<comment type="caution">
    <text evidence="1">The sequence shown here is derived from an EMBL/GenBank/DDBJ whole genome shotgun (WGS) entry which is preliminary data.</text>
</comment>
<keyword evidence="2" id="KW-1185">Reference proteome</keyword>
<proteinExistence type="predicted"/>